<reference evidence="5 6" key="1">
    <citation type="submission" date="2015-09" db="EMBL/GenBank/DDBJ databases">
        <title>Sorangium comparison.</title>
        <authorList>
            <person name="Zaburannyi N."/>
            <person name="Bunk B."/>
            <person name="Overmann J."/>
            <person name="Mueller R."/>
        </authorList>
    </citation>
    <scope>NUCLEOTIDE SEQUENCE [LARGE SCALE GENOMIC DNA]</scope>
    <source>
        <strain evidence="5 6">So ce836</strain>
    </source>
</reference>
<dbReference type="Pfam" id="PF13649">
    <property type="entry name" value="Methyltransf_25"/>
    <property type="match status" value="1"/>
</dbReference>
<keyword evidence="2 5" id="KW-0808">Transferase</keyword>
<dbReference type="CDD" id="cd02440">
    <property type="entry name" value="AdoMet_MTases"/>
    <property type="match status" value="1"/>
</dbReference>
<dbReference type="GO" id="GO:0008168">
    <property type="term" value="F:methyltransferase activity"/>
    <property type="evidence" value="ECO:0007669"/>
    <property type="project" value="UniProtKB-KW"/>
</dbReference>
<evidence type="ECO:0000259" key="4">
    <source>
        <dbReference type="Pfam" id="PF13649"/>
    </source>
</evidence>
<dbReference type="Proteomes" id="UP000295497">
    <property type="component" value="Chromosome"/>
</dbReference>
<name>A0A4P2QIW1_SORCE</name>
<dbReference type="PROSITE" id="PS01184">
    <property type="entry name" value="UBIE_2"/>
    <property type="match status" value="1"/>
</dbReference>
<proteinExistence type="predicted"/>
<evidence type="ECO:0000313" key="6">
    <source>
        <dbReference type="Proteomes" id="UP000295497"/>
    </source>
</evidence>
<evidence type="ECO:0000256" key="3">
    <source>
        <dbReference type="ARBA" id="ARBA00022691"/>
    </source>
</evidence>
<sequence length="232" mass="25185">MQTNARYVHALGPAALTRFYDPAIRLLFREEAFRSQLVAHLELAPGQRVLDVGCGTGTLAVLAQQRHPGVEVHAVDGDAEVLALAREKAARAGAGVRFERAMAWALPYPDGTFDRVVSSLMFHHLGADDKRRTAQEILRVLRPGGALLLADFGSPRNAPGRAAVRALRWFDRLAHRHDDALARRFDDNLADQLPAVLTGAGFCDVAEIDRIGTAILPIATVRGYKPGDVAQA</sequence>
<dbReference type="Gene3D" id="3.40.50.150">
    <property type="entry name" value="Vaccinia Virus protein VP39"/>
    <property type="match status" value="1"/>
</dbReference>
<dbReference type="EMBL" id="CP012672">
    <property type="protein sequence ID" value="AUX29313.1"/>
    <property type="molecule type" value="Genomic_DNA"/>
</dbReference>
<evidence type="ECO:0000256" key="2">
    <source>
        <dbReference type="ARBA" id="ARBA00022679"/>
    </source>
</evidence>
<dbReference type="SUPFAM" id="SSF53335">
    <property type="entry name" value="S-adenosyl-L-methionine-dependent methyltransferases"/>
    <property type="match status" value="1"/>
</dbReference>
<dbReference type="AlphaFoldDB" id="A0A4P2QIW1"/>
<organism evidence="5 6">
    <name type="scientific">Sorangium cellulosum</name>
    <name type="common">Polyangium cellulosum</name>
    <dbReference type="NCBI Taxonomy" id="56"/>
    <lineage>
        <taxon>Bacteria</taxon>
        <taxon>Pseudomonadati</taxon>
        <taxon>Myxococcota</taxon>
        <taxon>Polyangia</taxon>
        <taxon>Polyangiales</taxon>
        <taxon>Polyangiaceae</taxon>
        <taxon>Sorangium</taxon>
    </lineage>
</organism>
<keyword evidence="3" id="KW-0949">S-adenosyl-L-methionine</keyword>
<dbReference type="InterPro" id="IPR029063">
    <property type="entry name" value="SAM-dependent_MTases_sf"/>
</dbReference>
<feature type="domain" description="Methyltransferase" evidence="4">
    <location>
        <begin position="49"/>
        <end position="145"/>
    </location>
</feature>
<dbReference type="PANTHER" id="PTHR43591">
    <property type="entry name" value="METHYLTRANSFERASE"/>
    <property type="match status" value="1"/>
</dbReference>
<dbReference type="RefSeq" id="WP_129573496.1">
    <property type="nucleotide sequence ID" value="NZ_CP012672.1"/>
</dbReference>
<protein>
    <submittedName>
        <fullName evidence="5">Type 11 methyltransferase</fullName>
    </submittedName>
</protein>
<dbReference type="InterPro" id="IPR023576">
    <property type="entry name" value="UbiE/COQ5_MeTrFase_CS"/>
</dbReference>
<keyword evidence="1 5" id="KW-0489">Methyltransferase</keyword>
<gene>
    <name evidence="5" type="ORF">SOCE836_014010</name>
</gene>
<evidence type="ECO:0000256" key="1">
    <source>
        <dbReference type="ARBA" id="ARBA00022603"/>
    </source>
</evidence>
<evidence type="ECO:0000313" key="5">
    <source>
        <dbReference type="EMBL" id="AUX29313.1"/>
    </source>
</evidence>
<dbReference type="InterPro" id="IPR041698">
    <property type="entry name" value="Methyltransf_25"/>
</dbReference>
<accession>A0A4P2QIW1</accession>
<dbReference type="GO" id="GO:0032259">
    <property type="term" value="P:methylation"/>
    <property type="evidence" value="ECO:0007669"/>
    <property type="project" value="UniProtKB-KW"/>
</dbReference>